<feature type="compositionally biased region" description="Acidic residues" evidence="1">
    <location>
        <begin position="362"/>
        <end position="376"/>
    </location>
</feature>
<dbReference type="AlphaFoldDB" id="A0AA38RYP9"/>
<comment type="caution">
    <text evidence="2">The sequence shown here is derived from an EMBL/GenBank/DDBJ whole genome shotgun (WGS) entry which is preliminary data.</text>
</comment>
<feature type="compositionally biased region" description="Polar residues" evidence="1">
    <location>
        <begin position="280"/>
        <end position="295"/>
    </location>
</feature>
<protein>
    <submittedName>
        <fullName evidence="2">Uncharacterized protein</fullName>
    </submittedName>
</protein>
<reference evidence="2" key="1">
    <citation type="submission" date="2022-07" db="EMBL/GenBank/DDBJ databases">
        <title>Fungi with potential for degradation of polypropylene.</title>
        <authorList>
            <person name="Gostincar C."/>
        </authorList>
    </citation>
    <scope>NUCLEOTIDE SEQUENCE</scope>
    <source>
        <strain evidence="2">EXF-13287</strain>
    </source>
</reference>
<proteinExistence type="predicted"/>
<gene>
    <name evidence="2" type="ORF">NKR19_g1375</name>
</gene>
<evidence type="ECO:0000313" key="3">
    <source>
        <dbReference type="Proteomes" id="UP001174691"/>
    </source>
</evidence>
<dbReference type="EMBL" id="JANBVN010000012">
    <property type="protein sequence ID" value="KAJ9162389.1"/>
    <property type="molecule type" value="Genomic_DNA"/>
</dbReference>
<organism evidence="2 3">
    <name type="scientific">Coniochaeta hoffmannii</name>
    <dbReference type="NCBI Taxonomy" id="91930"/>
    <lineage>
        <taxon>Eukaryota</taxon>
        <taxon>Fungi</taxon>
        <taxon>Dikarya</taxon>
        <taxon>Ascomycota</taxon>
        <taxon>Pezizomycotina</taxon>
        <taxon>Sordariomycetes</taxon>
        <taxon>Sordariomycetidae</taxon>
        <taxon>Coniochaetales</taxon>
        <taxon>Coniochaetaceae</taxon>
        <taxon>Coniochaeta</taxon>
    </lineage>
</organism>
<evidence type="ECO:0000256" key="1">
    <source>
        <dbReference type="SAM" id="MobiDB-lite"/>
    </source>
</evidence>
<evidence type="ECO:0000313" key="2">
    <source>
        <dbReference type="EMBL" id="KAJ9162389.1"/>
    </source>
</evidence>
<feature type="compositionally biased region" description="Polar residues" evidence="1">
    <location>
        <begin position="244"/>
        <end position="258"/>
    </location>
</feature>
<feature type="compositionally biased region" description="Basic and acidic residues" evidence="1">
    <location>
        <begin position="338"/>
        <end position="348"/>
    </location>
</feature>
<dbReference type="Proteomes" id="UP001174691">
    <property type="component" value="Unassembled WGS sequence"/>
</dbReference>
<sequence length="376" mass="42054">MKHSSVRDEYPALRHVWTPYDPELHFRAWYKGATNLIWLCVCAERVYRQCRHLEDFFTFNQNLHELSKSVREREARMSEGVPPPSPLLGPLRARFPGDLTFAQETDREDSLSDLSLEDADYQYTESIKVLESVEQDVEGPARQHGSETIGEGDLTLEDLSGEAVVEHVEDPERAWSPEELALLALQHYPEDLLLSPKEGPKDLDLPLSPEEDSHVQGGDNTEDDWPLFREEDPRPGGSPEPFKTVQSDQDVSEGATQSRRLREDQCGRVYAKTQPDISAGPSSGENAPAPSNAQASFYEEGDALAASSSVAQNVHPGTELRVSDDAPAQSEVPQSQNLEREPPRDRSPKAQSNPPRPHAAEQDPEPEPEPETEFYL</sequence>
<accession>A0AA38RYP9</accession>
<name>A0AA38RYP9_9PEZI</name>
<keyword evidence="3" id="KW-1185">Reference proteome</keyword>
<feature type="region of interest" description="Disordered" evidence="1">
    <location>
        <begin position="193"/>
        <end position="376"/>
    </location>
</feature>